<dbReference type="OrthoDB" id="2061506at2"/>
<dbReference type="RefSeq" id="WP_058354134.1">
    <property type="nucleotide sequence ID" value="NZ_CABMMD010000208.1"/>
</dbReference>
<gene>
    <name evidence="1" type="ORF">ASU35_04325</name>
</gene>
<dbReference type="Proteomes" id="UP000054874">
    <property type="component" value="Unassembled WGS sequence"/>
</dbReference>
<accession>A0A0V8QBJ5</accession>
<reference evidence="1 2" key="1">
    <citation type="submission" date="2015-11" db="EMBL/GenBank/DDBJ databases">
        <title>Butyribacter intestini gen. nov., sp. nov., a butyric acid-producing bacterium of the family Lachnospiraceae isolated from the human faeces.</title>
        <authorList>
            <person name="Zou Y."/>
            <person name="Xue W."/>
            <person name="Luo G."/>
            <person name="Lv M."/>
        </authorList>
    </citation>
    <scope>NUCLEOTIDE SEQUENCE [LARGE SCALE GENOMIC DNA]</scope>
    <source>
        <strain evidence="1 2">ACET-33324</strain>
    </source>
</reference>
<keyword evidence="2" id="KW-1185">Reference proteome</keyword>
<comment type="caution">
    <text evidence="1">The sequence shown here is derived from an EMBL/GenBank/DDBJ whole genome shotgun (WGS) entry which is preliminary data.</text>
</comment>
<sequence length="71" mass="7920">MSDRERAMQLLNAVPDYKIGYVVAYLQGVTAGEDEPNVETLTAFAEGDRMLEDGTGQRYTNTKDLFADLED</sequence>
<protein>
    <submittedName>
        <fullName evidence="1">Uncharacterized protein</fullName>
    </submittedName>
</protein>
<name>A0A0V8QBJ5_9FIRM</name>
<organism evidence="1 2">
    <name type="scientific">Acetivibrio ethanolgignens</name>
    <dbReference type="NCBI Taxonomy" id="290052"/>
    <lineage>
        <taxon>Bacteria</taxon>
        <taxon>Bacillati</taxon>
        <taxon>Bacillota</taxon>
        <taxon>Clostridia</taxon>
        <taxon>Eubacteriales</taxon>
        <taxon>Oscillospiraceae</taxon>
        <taxon>Acetivibrio</taxon>
    </lineage>
</organism>
<dbReference type="AlphaFoldDB" id="A0A0V8QBJ5"/>
<evidence type="ECO:0000313" key="2">
    <source>
        <dbReference type="Proteomes" id="UP000054874"/>
    </source>
</evidence>
<evidence type="ECO:0000313" key="1">
    <source>
        <dbReference type="EMBL" id="KSV57638.1"/>
    </source>
</evidence>
<dbReference type="EMBL" id="LNAM01000208">
    <property type="protein sequence ID" value="KSV57638.1"/>
    <property type="molecule type" value="Genomic_DNA"/>
</dbReference>
<dbReference type="STRING" id="290052.ASU35_04325"/>
<proteinExistence type="predicted"/>